<feature type="compositionally biased region" description="Acidic residues" evidence="1">
    <location>
        <begin position="318"/>
        <end position="345"/>
    </location>
</feature>
<dbReference type="PANTHER" id="PTHR33448:SF4">
    <property type="entry name" value="CHLOROPLAST PROTEIN HCF243"/>
    <property type="match status" value="1"/>
</dbReference>
<comment type="caution">
    <text evidence="2">The sequence shown here is derived from an EMBL/GenBank/DDBJ whole genome shotgun (WGS) entry which is preliminary data.</text>
</comment>
<evidence type="ECO:0000313" key="3">
    <source>
        <dbReference type="Proteomes" id="UP000195402"/>
    </source>
</evidence>
<feature type="compositionally biased region" description="Gly residues" evidence="1">
    <location>
        <begin position="387"/>
        <end position="396"/>
    </location>
</feature>
<feature type="compositionally biased region" description="Basic residues" evidence="1">
    <location>
        <begin position="111"/>
        <end position="125"/>
    </location>
</feature>
<dbReference type="OrthoDB" id="1934890at2759"/>
<feature type="region of interest" description="Disordered" evidence="1">
    <location>
        <begin position="260"/>
        <end position="279"/>
    </location>
</feature>
<dbReference type="Proteomes" id="UP000195402">
    <property type="component" value="Unassembled WGS sequence"/>
</dbReference>
<dbReference type="EMBL" id="MVGT01001732">
    <property type="protein sequence ID" value="OVA11095.1"/>
    <property type="molecule type" value="Genomic_DNA"/>
</dbReference>
<feature type="compositionally biased region" description="Basic and acidic residues" evidence="1">
    <location>
        <begin position="477"/>
        <end position="491"/>
    </location>
</feature>
<proteinExistence type="predicted"/>
<feature type="region of interest" description="Disordered" evidence="1">
    <location>
        <begin position="669"/>
        <end position="698"/>
    </location>
</feature>
<feature type="compositionally biased region" description="Basic and acidic residues" evidence="1">
    <location>
        <begin position="689"/>
        <end position="698"/>
    </location>
</feature>
<sequence length="847" mass="96073">MDFERAHRSGSSSSELFICFTSRPSTTYSSMKISSSKSIRSPGHGDKSHEPTLTMSSSLKNRRLRANGSIKAGQFSPMFPSSKKRGCAFETPEPSSPKVTCIGQVRVKTKKQGKKMLARTKRKTEHKPQDGVLQQQQQQQHACLPHRNQKWAYFPFTICEALRSFGADLNCFLPCGSRSLCSSSMGARDKEEKGRATIGETDAPRTSCGPIFERWLMALQEGEVEEKIRREDMEMMLGEEEEEEEIIVRKNVMEMELVGKGEAEEESDEEDGDEPRRVSICLPPKNALLLMRCRSDPLRMSSLANRFWDSPLTKVHDDDDDDDEYDDNDEDSEDDGEEEEEMNLELEEKHKVEEVLEKWSADENSVNSEDTLKKEEQVNSVKADHQSGGGGGGGGEGGEEKDLEQNEVVKSDGSSTEAGENPRIEEESMLQEVEVVVEEDEEEEEEQVVELNTETVESPRTEEEPMLEEVLEEDQDVEHNTESVENPRIEKEPMLLEVQEVDQEVEQNTGAVENKRIEESMLQEVLEEDQEVEHNTEAVENPRTEEEPMLHEVLEEDKEVEHNSIEAVENPRIEEEPMLQEIVIGILEEEEEEGVMTARSSEVVVQPDREEESEPAIAAAAAEEAVLDLDDERVEKSTSIEEKESEDRGGFLIDGEEIESIQEKSAISVVKEEQGEEQIYGDYDDYEEEKSSTEEREKEREVVVLPDCMMWMMMCEPKLSMEVSKETWVCSRDFIRSSWPNYDRNPIPPQLILNNKAADDGSNHSIVQQQQQQLPPSNSSCSINRNPSRSVVLSMASMIEQKLAKAVPYEPLVLMRCKSEPLRSSSKFVSSQVMNFDHAYSPEPNLL</sequence>
<feature type="compositionally biased region" description="Basic and acidic residues" evidence="1">
    <location>
        <begin position="370"/>
        <end position="385"/>
    </location>
</feature>
<feature type="compositionally biased region" description="Acidic residues" evidence="1">
    <location>
        <begin position="435"/>
        <end position="448"/>
    </location>
</feature>
<accession>A0A200QKX7</accession>
<feature type="compositionally biased region" description="Basic and acidic residues" evidence="1">
    <location>
        <begin position="532"/>
        <end position="549"/>
    </location>
</feature>
<name>A0A200QKX7_MACCD</name>
<feature type="region of interest" description="Disordered" evidence="1">
    <location>
        <begin position="111"/>
        <end position="138"/>
    </location>
</feature>
<reference evidence="2 3" key="1">
    <citation type="journal article" date="2017" name="Mol. Plant">
        <title>The Genome of Medicinal Plant Macleaya cordata Provides New Insights into Benzylisoquinoline Alkaloids Metabolism.</title>
        <authorList>
            <person name="Liu X."/>
            <person name="Liu Y."/>
            <person name="Huang P."/>
            <person name="Ma Y."/>
            <person name="Qing Z."/>
            <person name="Tang Q."/>
            <person name="Cao H."/>
            <person name="Cheng P."/>
            <person name="Zheng Y."/>
            <person name="Yuan Z."/>
            <person name="Zhou Y."/>
            <person name="Liu J."/>
            <person name="Tang Z."/>
            <person name="Zhuo Y."/>
            <person name="Zhang Y."/>
            <person name="Yu L."/>
            <person name="Huang J."/>
            <person name="Yang P."/>
            <person name="Peng Q."/>
            <person name="Zhang J."/>
            <person name="Jiang W."/>
            <person name="Zhang Z."/>
            <person name="Lin K."/>
            <person name="Ro D.K."/>
            <person name="Chen X."/>
            <person name="Xiong X."/>
            <person name="Shang Y."/>
            <person name="Huang S."/>
            <person name="Zeng J."/>
        </authorList>
    </citation>
    <scope>NUCLEOTIDE SEQUENCE [LARGE SCALE GENOMIC DNA]</scope>
    <source>
        <strain evidence="3">cv. BLH2017</strain>
        <tissue evidence="2">Root</tissue>
    </source>
</reference>
<protein>
    <submittedName>
        <fullName evidence="2">Uncharacterized protein</fullName>
    </submittedName>
</protein>
<feature type="compositionally biased region" description="Basic and acidic residues" evidence="1">
    <location>
        <begin position="398"/>
        <end position="410"/>
    </location>
</feature>
<feature type="region of interest" description="Disordered" evidence="1">
    <location>
        <begin position="631"/>
        <end position="652"/>
    </location>
</feature>
<dbReference type="AlphaFoldDB" id="A0A200QKX7"/>
<feature type="compositionally biased region" description="Low complexity" evidence="1">
    <location>
        <begin position="26"/>
        <end position="41"/>
    </location>
</feature>
<feature type="compositionally biased region" description="Basic and acidic residues" evidence="1">
    <location>
        <begin position="633"/>
        <end position="649"/>
    </location>
</feature>
<dbReference type="STRING" id="56857.A0A200QKX7"/>
<evidence type="ECO:0000313" key="2">
    <source>
        <dbReference type="EMBL" id="OVA11095.1"/>
    </source>
</evidence>
<feature type="region of interest" description="Disordered" evidence="1">
    <location>
        <begin position="591"/>
        <end position="616"/>
    </location>
</feature>
<evidence type="ECO:0000256" key="1">
    <source>
        <dbReference type="SAM" id="MobiDB-lite"/>
    </source>
</evidence>
<dbReference type="PANTHER" id="PTHR33448">
    <property type="entry name" value="CHLOROPLAST PROTEIN HCF243-RELATED"/>
    <property type="match status" value="1"/>
</dbReference>
<feature type="compositionally biased region" description="Acidic residues" evidence="1">
    <location>
        <begin position="263"/>
        <end position="273"/>
    </location>
</feature>
<organism evidence="2 3">
    <name type="scientific">Macleaya cordata</name>
    <name type="common">Five-seeded plume-poppy</name>
    <name type="synonym">Bocconia cordata</name>
    <dbReference type="NCBI Taxonomy" id="56857"/>
    <lineage>
        <taxon>Eukaryota</taxon>
        <taxon>Viridiplantae</taxon>
        <taxon>Streptophyta</taxon>
        <taxon>Embryophyta</taxon>
        <taxon>Tracheophyta</taxon>
        <taxon>Spermatophyta</taxon>
        <taxon>Magnoliopsida</taxon>
        <taxon>Ranunculales</taxon>
        <taxon>Papaveraceae</taxon>
        <taxon>Papaveroideae</taxon>
        <taxon>Macleaya</taxon>
    </lineage>
</organism>
<feature type="region of interest" description="Disordered" evidence="1">
    <location>
        <begin position="528"/>
        <end position="549"/>
    </location>
</feature>
<feature type="compositionally biased region" description="Acidic residues" evidence="1">
    <location>
        <begin position="464"/>
        <end position="476"/>
    </location>
</feature>
<keyword evidence="3" id="KW-1185">Reference proteome</keyword>
<dbReference type="InParanoid" id="A0A200QKX7"/>
<feature type="region of interest" description="Disordered" evidence="1">
    <location>
        <begin position="26"/>
        <end position="62"/>
    </location>
</feature>
<dbReference type="OMA" id="NPRWVHL"/>
<gene>
    <name evidence="2" type="ORF">BVC80_1741g81</name>
</gene>
<feature type="compositionally biased region" description="Basic and acidic residues" evidence="1">
    <location>
        <begin position="346"/>
        <end position="361"/>
    </location>
</feature>
<feature type="region of interest" description="Disordered" evidence="1">
    <location>
        <begin position="311"/>
        <end position="491"/>
    </location>
</feature>